<evidence type="ECO:0000256" key="5">
    <source>
        <dbReference type="ARBA" id="ARBA00022862"/>
    </source>
</evidence>
<name>A0A3S1D2Y0_9BACL</name>
<dbReference type="InterPro" id="IPR050924">
    <property type="entry name" value="Peroxiredoxin_BCP/PrxQ"/>
</dbReference>
<comment type="similarity">
    <text evidence="10">Belongs to the peroxiredoxin family. BCP/PrxQ subfamily.</text>
</comment>
<dbReference type="OrthoDB" id="9812811at2"/>
<dbReference type="InterPro" id="IPR024706">
    <property type="entry name" value="Peroxiredoxin_AhpC-typ"/>
</dbReference>
<comment type="catalytic activity">
    <reaction evidence="12">
        <text>a hydroperoxide + [thioredoxin]-dithiol = an alcohol + [thioredoxin]-disulfide + H2O</text>
        <dbReference type="Rhea" id="RHEA:62620"/>
        <dbReference type="Rhea" id="RHEA-COMP:10698"/>
        <dbReference type="Rhea" id="RHEA-COMP:10700"/>
        <dbReference type="ChEBI" id="CHEBI:15377"/>
        <dbReference type="ChEBI" id="CHEBI:29950"/>
        <dbReference type="ChEBI" id="CHEBI:30879"/>
        <dbReference type="ChEBI" id="CHEBI:35924"/>
        <dbReference type="ChEBI" id="CHEBI:50058"/>
        <dbReference type="EC" id="1.11.1.24"/>
    </reaction>
</comment>
<keyword evidence="4 16" id="KW-0575">Peroxidase</keyword>
<evidence type="ECO:0000256" key="11">
    <source>
        <dbReference type="ARBA" id="ARBA00041373"/>
    </source>
</evidence>
<sequence length="157" mass="17515">MSEQQVQLGQQVPDFTLPSSSGEDISLSQFRGQKVIIYFYPKDSTPACTQQACDFRDSSSFFAAKGAAVIGISADDLKSHQKFAGKHSLPFPLLADTEKEVSRLFGVWQLKKMYGREFEGIVRSTFLIDEQGILVKEWRKVKVGGHVDEVLHAISET</sequence>
<dbReference type="Pfam" id="PF00578">
    <property type="entry name" value="AhpC-TSA"/>
    <property type="match status" value="1"/>
</dbReference>
<evidence type="ECO:0000256" key="9">
    <source>
        <dbReference type="ARBA" id="ARBA00032824"/>
    </source>
</evidence>
<dbReference type="SUPFAM" id="SSF52833">
    <property type="entry name" value="Thioredoxin-like"/>
    <property type="match status" value="1"/>
</dbReference>
<evidence type="ECO:0000256" key="3">
    <source>
        <dbReference type="ARBA" id="ARBA00013017"/>
    </source>
</evidence>
<evidence type="ECO:0000313" key="17">
    <source>
        <dbReference type="Proteomes" id="UP000272464"/>
    </source>
</evidence>
<evidence type="ECO:0000256" key="7">
    <source>
        <dbReference type="ARBA" id="ARBA00023157"/>
    </source>
</evidence>
<proteinExistence type="inferred from homology"/>
<keyword evidence="8" id="KW-0676">Redox-active center</keyword>
<dbReference type="FunFam" id="3.40.30.10:FF:000007">
    <property type="entry name" value="Thioredoxin-dependent thiol peroxidase"/>
    <property type="match status" value="1"/>
</dbReference>
<gene>
    <name evidence="16" type="ORF">EJP77_20455</name>
</gene>
<dbReference type="AlphaFoldDB" id="A0A3S1D2Y0"/>
<keyword evidence="5" id="KW-0049">Antioxidant</keyword>
<protein>
    <recommendedName>
        <fullName evidence="3">thioredoxin-dependent peroxiredoxin</fullName>
        <ecNumber evidence="3">1.11.1.24</ecNumber>
    </recommendedName>
    <alternativeName>
        <fullName evidence="11">Bacterioferritin comigratory protein</fullName>
    </alternativeName>
    <alternativeName>
        <fullName evidence="9">Thioredoxin peroxidase</fullName>
    </alternativeName>
</protein>
<dbReference type="CDD" id="cd03017">
    <property type="entry name" value="PRX_BCP"/>
    <property type="match status" value="1"/>
</dbReference>
<evidence type="ECO:0000259" key="15">
    <source>
        <dbReference type="PROSITE" id="PS51352"/>
    </source>
</evidence>
<dbReference type="GO" id="GO:0034599">
    <property type="term" value="P:cellular response to oxidative stress"/>
    <property type="evidence" value="ECO:0007669"/>
    <property type="project" value="TreeGrafter"/>
</dbReference>
<keyword evidence="6 16" id="KW-0560">Oxidoreductase</keyword>
<feature type="compositionally biased region" description="Polar residues" evidence="14">
    <location>
        <begin position="1"/>
        <end position="10"/>
    </location>
</feature>
<evidence type="ECO:0000256" key="8">
    <source>
        <dbReference type="ARBA" id="ARBA00023284"/>
    </source>
</evidence>
<evidence type="ECO:0000256" key="6">
    <source>
        <dbReference type="ARBA" id="ARBA00023002"/>
    </source>
</evidence>
<dbReference type="NCBIfam" id="NF006960">
    <property type="entry name" value="PRK09437.1"/>
    <property type="match status" value="1"/>
</dbReference>
<reference evidence="16 17" key="1">
    <citation type="submission" date="2018-12" db="EMBL/GenBank/DDBJ databases">
        <authorList>
            <person name="Sun L."/>
            <person name="Chen Z."/>
        </authorList>
    </citation>
    <scope>NUCLEOTIDE SEQUENCE [LARGE SCALE GENOMIC DNA]</scope>
    <source>
        <strain evidence="16 17">3-5-3</strain>
    </source>
</reference>
<feature type="domain" description="Thioredoxin" evidence="15">
    <location>
        <begin position="6"/>
        <end position="157"/>
    </location>
</feature>
<organism evidence="16 17">
    <name type="scientific">Paenibacillus zeisoli</name>
    <dbReference type="NCBI Taxonomy" id="2496267"/>
    <lineage>
        <taxon>Bacteria</taxon>
        <taxon>Bacillati</taxon>
        <taxon>Bacillota</taxon>
        <taxon>Bacilli</taxon>
        <taxon>Bacillales</taxon>
        <taxon>Paenibacillaceae</taxon>
        <taxon>Paenibacillus</taxon>
    </lineage>
</organism>
<keyword evidence="17" id="KW-1185">Reference proteome</keyword>
<comment type="caution">
    <text evidence="16">The sequence shown here is derived from an EMBL/GenBank/DDBJ whole genome shotgun (WGS) entry which is preliminary data.</text>
</comment>
<comment type="subunit">
    <text evidence="2">Monomer.</text>
</comment>
<feature type="region of interest" description="Disordered" evidence="14">
    <location>
        <begin position="1"/>
        <end position="20"/>
    </location>
</feature>
<dbReference type="EC" id="1.11.1.24" evidence="3"/>
<evidence type="ECO:0000256" key="10">
    <source>
        <dbReference type="ARBA" id="ARBA00038489"/>
    </source>
</evidence>
<dbReference type="InterPro" id="IPR013766">
    <property type="entry name" value="Thioredoxin_domain"/>
</dbReference>
<dbReference type="EMBL" id="RZNX01000017">
    <property type="protein sequence ID" value="RUT27687.1"/>
    <property type="molecule type" value="Genomic_DNA"/>
</dbReference>
<feature type="active site" description="Cysteine sulfenic acid (-SOH) intermediate; for peroxidase activity" evidence="13">
    <location>
        <position position="48"/>
    </location>
</feature>
<dbReference type="Proteomes" id="UP000272464">
    <property type="component" value="Unassembled WGS sequence"/>
</dbReference>
<dbReference type="Gene3D" id="3.40.30.10">
    <property type="entry name" value="Glutaredoxin"/>
    <property type="match status" value="1"/>
</dbReference>
<dbReference type="PROSITE" id="PS51352">
    <property type="entry name" value="THIOREDOXIN_2"/>
    <property type="match status" value="1"/>
</dbReference>
<evidence type="ECO:0000313" key="16">
    <source>
        <dbReference type="EMBL" id="RUT27687.1"/>
    </source>
</evidence>
<evidence type="ECO:0000256" key="12">
    <source>
        <dbReference type="ARBA" id="ARBA00049091"/>
    </source>
</evidence>
<evidence type="ECO:0000256" key="4">
    <source>
        <dbReference type="ARBA" id="ARBA00022559"/>
    </source>
</evidence>
<comment type="function">
    <text evidence="1">Thiol-specific peroxidase that catalyzes the reduction of hydrogen peroxide and organic hydroperoxides to water and alcohols, respectively. Plays a role in cell protection against oxidative stress by detoxifying peroxides and as sensor of hydrogen peroxide-mediated signaling events.</text>
</comment>
<evidence type="ECO:0000256" key="1">
    <source>
        <dbReference type="ARBA" id="ARBA00003330"/>
    </source>
</evidence>
<dbReference type="GO" id="GO:0045454">
    <property type="term" value="P:cell redox homeostasis"/>
    <property type="evidence" value="ECO:0007669"/>
    <property type="project" value="TreeGrafter"/>
</dbReference>
<dbReference type="InterPro" id="IPR036249">
    <property type="entry name" value="Thioredoxin-like_sf"/>
</dbReference>
<dbReference type="PANTHER" id="PTHR42801:SF4">
    <property type="entry name" value="AHPC_TSA FAMILY PROTEIN"/>
    <property type="match status" value="1"/>
</dbReference>
<dbReference type="InterPro" id="IPR000866">
    <property type="entry name" value="AhpC/TSA"/>
</dbReference>
<dbReference type="PIRSF" id="PIRSF000239">
    <property type="entry name" value="AHPC"/>
    <property type="match status" value="1"/>
</dbReference>
<evidence type="ECO:0000256" key="13">
    <source>
        <dbReference type="PIRSR" id="PIRSR000239-1"/>
    </source>
</evidence>
<dbReference type="GO" id="GO:0008379">
    <property type="term" value="F:thioredoxin peroxidase activity"/>
    <property type="evidence" value="ECO:0007669"/>
    <property type="project" value="TreeGrafter"/>
</dbReference>
<dbReference type="PANTHER" id="PTHR42801">
    <property type="entry name" value="THIOREDOXIN-DEPENDENT PEROXIDE REDUCTASE"/>
    <property type="match status" value="1"/>
</dbReference>
<dbReference type="GO" id="GO:0005737">
    <property type="term" value="C:cytoplasm"/>
    <property type="evidence" value="ECO:0007669"/>
    <property type="project" value="TreeGrafter"/>
</dbReference>
<evidence type="ECO:0000256" key="14">
    <source>
        <dbReference type="SAM" id="MobiDB-lite"/>
    </source>
</evidence>
<evidence type="ECO:0000256" key="2">
    <source>
        <dbReference type="ARBA" id="ARBA00011245"/>
    </source>
</evidence>
<accession>A0A3S1D2Y0</accession>
<keyword evidence="7" id="KW-1015">Disulfide bond</keyword>